<proteinExistence type="predicted"/>
<organism evidence="1 2">
    <name type="scientific">Phyllostomus discolor</name>
    <name type="common">pale spear-nosed bat</name>
    <dbReference type="NCBI Taxonomy" id="89673"/>
    <lineage>
        <taxon>Eukaryota</taxon>
        <taxon>Metazoa</taxon>
        <taxon>Chordata</taxon>
        <taxon>Craniata</taxon>
        <taxon>Vertebrata</taxon>
        <taxon>Euteleostomi</taxon>
        <taxon>Mammalia</taxon>
        <taxon>Eutheria</taxon>
        <taxon>Laurasiatheria</taxon>
        <taxon>Chiroptera</taxon>
        <taxon>Yangochiroptera</taxon>
        <taxon>Phyllostomidae</taxon>
        <taxon>Phyllostominae</taxon>
        <taxon>Phyllostomus</taxon>
    </lineage>
</organism>
<name>A0A834DU09_9CHIR</name>
<evidence type="ECO:0000313" key="2">
    <source>
        <dbReference type="Proteomes" id="UP000664940"/>
    </source>
</evidence>
<gene>
    <name evidence="1" type="ORF">HJG60_001028</name>
</gene>
<dbReference type="AlphaFoldDB" id="A0A834DU09"/>
<accession>A0A834DU09</accession>
<protein>
    <submittedName>
        <fullName evidence="1">Arylsulfatase G</fullName>
    </submittedName>
</protein>
<evidence type="ECO:0000313" key="1">
    <source>
        <dbReference type="EMBL" id="KAF6092314.1"/>
    </source>
</evidence>
<dbReference type="Proteomes" id="UP000664940">
    <property type="component" value="Unassembled WGS sequence"/>
</dbReference>
<reference evidence="1 2" key="1">
    <citation type="journal article" date="2020" name="Nature">
        <title>Six reference-quality genomes reveal evolution of bat adaptations.</title>
        <authorList>
            <person name="Jebb D."/>
            <person name="Huang Z."/>
            <person name="Pippel M."/>
            <person name="Hughes G.M."/>
            <person name="Lavrichenko K."/>
            <person name="Devanna P."/>
            <person name="Winkler S."/>
            <person name="Jermiin L.S."/>
            <person name="Skirmuntt E.C."/>
            <person name="Katzourakis A."/>
            <person name="Burkitt-Gray L."/>
            <person name="Ray D.A."/>
            <person name="Sullivan K.A.M."/>
            <person name="Roscito J.G."/>
            <person name="Kirilenko B.M."/>
            <person name="Davalos L.M."/>
            <person name="Corthals A.P."/>
            <person name="Power M.L."/>
            <person name="Jones G."/>
            <person name="Ransome R.D."/>
            <person name="Dechmann D.K.N."/>
            <person name="Locatelli A.G."/>
            <person name="Puechmaille S.J."/>
            <person name="Fedrigo O."/>
            <person name="Jarvis E.D."/>
            <person name="Hiller M."/>
            <person name="Vernes S.C."/>
            <person name="Myers E.W."/>
            <person name="Teeling E.C."/>
        </authorList>
    </citation>
    <scope>NUCLEOTIDE SEQUENCE [LARGE SCALE GENOMIC DNA]</scope>
    <source>
        <strain evidence="1">Bat1K_MPI-CBG_1</strain>
    </source>
</reference>
<comment type="caution">
    <text evidence="1">The sequence shown here is derived from an EMBL/GenBank/DDBJ whole genome shotgun (WGS) entry which is preliminary data.</text>
</comment>
<sequence>MEFLLLRRYVNGLNQQTLTPIFWMSECIIDQLTIGFPSLPLPAFSRRKPNSLLRCCFTPTVGRLESTEPCRRSAWSVTRPSSLLVEPKPVMGVWGPSSITSLRLFLIWKMTVQRPRLWKQAAPNTRACCPGSERFSQTSFTTLPMTTSPKRTTRRTLRQLPAVIPTTLPAAAEPPPRPTFP</sequence>
<dbReference type="EMBL" id="JABVXQ010000008">
    <property type="protein sequence ID" value="KAF6092314.1"/>
    <property type="molecule type" value="Genomic_DNA"/>
</dbReference>